<reference evidence="2 3" key="1">
    <citation type="submission" date="2014-04" db="EMBL/GenBank/DDBJ databases">
        <title>A new species of microsporidia sheds light on the evolution of extreme parasitism.</title>
        <authorList>
            <person name="Haag K.L."/>
            <person name="James T.Y."/>
            <person name="Larsson R."/>
            <person name="Schaer T.M."/>
            <person name="Refardt D."/>
            <person name="Pombert J.-F."/>
            <person name="Ebert D."/>
        </authorList>
    </citation>
    <scope>NUCLEOTIDE SEQUENCE [LARGE SCALE GENOMIC DNA]</scope>
    <source>
        <strain evidence="2 3">UGP3</strain>
        <tissue evidence="2">Spores</tissue>
    </source>
</reference>
<dbReference type="RefSeq" id="XP_013239318.1">
    <property type="nucleotide sequence ID" value="XM_013383864.1"/>
</dbReference>
<accession>A0A098VVD3</accession>
<gene>
    <name evidence="2" type="ORF">DI09_129p50</name>
</gene>
<sequence>MMNLIGTTGFNDDGEDDVNLSEEEDPCILIENLQRQYKLLRDAKEIPTDISLHFKYEDGDGSVIMVDSSHERNDDDGNRDGSVKLSKFKQQRLENRKKQELHD</sequence>
<dbReference type="EMBL" id="JMKJ01000032">
    <property type="protein sequence ID" value="KGG52882.1"/>
    <property type="molecule type" value="Genomic_DNA"/>
</dbReference>
<evidence type="ECO:0000313" key="3">
    <source>
        <dbReference type="Proteomes" id="UP000029725"/>
    </source>
</evidence>
<proteinExistence type="predicted"/>
<evidence type="ECO:0000313" key="2">
    <source>
        <dbReference type="EMBL" id="KGG52882.1"/>
    </source>
</evidence>
<dbReference type="GeneID" id="25258233"/>
<dbReference type="Proteomes" id="UP000029725">
    <property type="component" value="Unassembled WGS sequence"/>
</dbReference>
<dbReference type="AlphaFoldDB" id="A0A098VVD3"/>
<feature type="region of interest" description="Disordered" evidence="1">
    <location>
        <begin position="65"/>
        <end position="103"/>
    </location>
</feature>
<dbReference type="VEuPathDB" id="MicrosporidiaDB:DI09_129p50"/>
<dbReference type="HOGENOM" id="CLU_2264365_0_0_1"/>
<organism evidence="2 3">
    <name type="scientific">Mitosporidium daphniae</name>
    <dbReference type="NCBI Taxonomy" id="1485682"/>
    <lineage>
        <taxon>Eukaryota</taxon>
        <taxon>Fungi</taxon>
        <taxon>Fungi incertae sedis</taxon>
        <taxon>Microsporidia</taxon>
        <taxon>Mitosporidium</taxon>
    </lineage>
</organism>
<feature type="compositionally biased region" description="Basic and acidic residues" evidence="1">
    <location>
        <begin position="68"/>
        <end position="82"/>
    </location>
</feature>
<protein>
    <submittedName>
        <fullName evidence="2">Uncharacterized protein</fullName>
    </submittedName>
</protein>
<feature type="compositionally biased region" description="Basic and acidic residues" evidence="1">
    <location>
        <begin position="91"/>
        <end position="103"/>
    </location>
</feature>
<comment type="caution">
    <text evidence="2">The sequence shown here is derived from an EMBL/GenBank/DDBJ whole genome shotgun (WGS) entry which is preliminary data.</text>
</comment>
<keyword evidence="3" id="KW-1185">Reference proteome</keyword>
<evidence type="ECO:0000256" key="1">
    <source>
        <dbReference type="SAM" id="MobiDB-lite"/>
    </source>
</evidence>
<name>A0A098VVD3_9MICR</name>